<dbReference type="InterPro" id="IPR036346">
    <property type="entry name" value="GTP-bd_prot_GTP1/OBG_C_sf"/>
</dbReference>
<feature type="non-terminal residue" evidence="3">
    <location>
        <position position="41"/>
    </location>
</feature>
<reference evidence="4" key="1">
    <citation type="submission" date="2018-06" db="EMBL/GenBank/DDBJ databases">
        <authorList>
            <consortium name="Pathogen Informatics"/>
        </authorList>
    </citation>
    <scope>NUCLEOTIDE SEQUENCE [LARGE SCALE GENOMIC DNA]</scope>
    <source>
        <strain evidence="4">NCTC10124</strain>
    </source>
</reference>
<sequence length="41" mass="4914">MNRNHFKVTGKKIEELVLKIPINTFDNLMRFNNILKKIGVW</sequence>
<dbReference type="EMBL" id="LS991953">
    <property type="protein sequence ID" value="SYV92614.1"/>
    <property type="molecule type" value="Genomic_DNA"/>
</dbReference>
<proteinExistence type="predicted"/>
<evidence type="ECO:0000313" key="4">
    <source>
        <dbReference type="Proteomes" id="UP000259328"/>
    </source>
</evidence>
<evidence type="ECO:0000313" key="3">
    <source>
        <dbReference type="EMBL" id="SYV92614.1"/>
    </source>
</evidence>
<accession>A0A3B0PGT0</accession>
<dbReference type="GO" id="GO:0005525">
    <property type="term" value="F:GTP binding"/>
    <property type="evidence" value="ECO:0007669"/>
    <property type="project" value="UniProtKB-KW"/>
</dbReference>
<dbReference type="Proteomes" id="UP000259328">
    <property type="component" value="Chromosome"/>
</dbReference>
<dbReference type="NCBIfam" id="TIGR03595">
    <property type="entry name" value="Obg_CgtA_exten"/>
    <property type="match status" value="1"/>
</dbReference>
<keyword evidence="1" id="KW-0342">GTP-binding</keyword>
<evidence type="ECO:0000259" key="2">
    <source>
        <dbReference type="PROSITE" id="PS51881"/>
    </source>
</evidence>
<dbReference type="SUPFAM" id="SSF102741">
    <property type="entry name" value="Obg GTP-binding protein C-terminal domain"/>
    <property type="match status" value="1"/>
</dbReference>
<protein>
    <submittedName>
        <fullName evidence="3">GTPase obg</fullName>
    </submittedName>
</protein>
<feature type="domain" description="OCT" evidence="2">
    <location>
        <begin position="1"/>
        <end position="41"/>
    </location>
</feature>
<dbReference type="AlphaFoldDB" id="A0A3B0PGT0"/>
<dbReference type="Gene3D" id="3.30.300.350">
    <property type="entry name" value="GTP-binding protein OBG, C-terminal domain"/>
    <property type="match status" value="1"/>
</dbReference>
<gene>
    <name evidence="3" type="ORF">NCTC10124_00338</name>
</gene>
<keyword evidence="1" id="KW-0547">Nucleotide-binding</keyword>
<dbReference type="Pfam" id="PF09269">
    <property type="entry name" value="DUF1967"/>
    <property type="match status" value="1"/>
</dbReference>
<name>A0A3B0PGT0_MYCSY</name>
<dbReference type="PROSITE" id="PS51881">
    <property type="entry name" value="OCT"/>
    <property type="match status" value="1"/>
</dbReference>
<organism evidence="3 4">
    <name type="scientific">Mycoplasmopsis synoviae</name>
    <name type="common">Mycoplasma synoviae</name>
    <dbReference type="NCBI Taxonomy" id="2109"/>
    <lineage>
        <taxon>Bacteria</taxon>
        <taxon>Bacillati</taxon>
        <taxon>Mycoplasmatota</taxon>
        <taxon>Mycoplasmoidales</taxon>
        <taxon>Metamycoplasmataceae</taxon>
        <taxon>Mycoplasmopsis</taxon>
    </lineage>
</organism>
<dbReference type="InterPro" id="IPR015349">
    <property type="entry name" value="OCT_dom"/>
</dbReference>
<evidence type="ECO:0000256" key="1">
    <source>
        <dbReference type="ARBA" id="ARBA00023134"/>
    </source>
</evidence>